<dbReference type="Proteomes" id="UP001056384">
    <property type="component" value="Chromosome 4"/>
</dbReference>
<evidence type="ECO:0008006" key="3">
    <source>
        <dbReference type="Google" id="ProtNLM"/>
    </source>
</evidence>
<accession>A0A9Q9AV45</accession>
<keyword evidence="2" id="KW-1185">Reference proteome</keyword>
<gene>
    <name evidence="1" type="ORF">Slin15195_G059970</name>
</gene>
<sequence>MGGLGLVLEDKRNGWLRQRSLRAVLDLCLDYRLFNGPEIDHHSIVGLQKSASRKEIEEAYESMATVWKASVGVAPAVMKALGLARKAMLNELPVDEKLHPLRTCVNADDEQ</sequence>
<name>A0A9Q9AV45_9PEZI</name>
<dbReference type="AlphaFoldDB" id="A0A9Q9AV45"/>
<protein>
    <recommendedName>
        <fullName evidence="3">J domain-containing protein</fullName>
    </recommendedName>
</protein>
<evidence type="ECO:0000313" key="1">
    <source>
        <dbReference type="EMBL" id="USW52678.1"/>
    </source>
</evidence>
<dbReference type="EMBL" id="CP099421">
    <property type="protein sequence ID" value="USW52678.1"/>
    <property type="molecule type" value="Genomic_DNA"/>
</dbReference>
<organism evidence="1 2">
    <name type="scientific">Septoria linicola</name>
    <dbReference type="NCBI Taxonomy" id="215465"/>
    <lineage>
        <taxon>Eukaryota</taxon>
        <taxon>Fungi</taxon>
        <taxon>Dikarya</taxon>
        <taxon>Ascomycota</taxon>
        <taxon>Pezizomycotina</taxon>
        <taxon>Dothideomycetes</taxon>
        <taxon>Dothideomycetidae</taxon>
        <taxon>Mycosphaerellales</taxon>
        <taxon>Mycosphaerellaceae</taxon>
        <taxon>Septoria</taxon>
    </lineage>
</organism>
<proteinExistence type="predicted"/>
<evidence type="ECO:0000313" key="2">
    <source>
        <dbReference type="Proteomes" id="UP001056384"/>
    </source>
</evidence>
<reference evidence="1" key="1">
    <citation type="submission" date="2022-06" db="EMBL/GenBank/DDBJ databases">
        <title>Complete genome sequences of two strains of the flax pathogen Septoria linicola.</title>
        <authorList>
            <person name="Lapalu N."/>
            <person name="Simon A."/>
            <person name="Demenou B."/>
            <person name="Paumier D."/>
            <person name="Guillot M.-P."/>
            <person name="Gout L."/>
            <person name="Valade R."/>
        </authorList>
    </citation>
    <scope>NUCLEOTIDE SEQUENCE</scope>
    <source>
        <strain evidence="1">SE15195</strain>
    </source>
</reference>